<dbReference type="EMBL" id="SPLM01000072">
    <property type="protein sequence ID" value="TMW63770.1"/>
    <property type="molecule type" value="Genomic_DNA"/>
</dbReference>
<name>A0A8K1CJD0_PYTOL</name>
<comment type="caution">
    <text evidence="6">The sequence shown here is derived from an EMBL/GenBank/DDBJ whole genome shotgun (WGS) entry which is preliminary data.</text>
</comment>
<evidence type="ECO:0000256" key="3">
    <source>
        <dbReference type="ARBA" id="ARBA00023157"/>
    </source>
</evidence>
<sequence length="426" mass="47022">MGACGSKRLEKVDLREHWLSRDDCLQSSGVVWKTGEEIEAAGRDCFPDDVMTCTIEKDLFKLWPVLSFMQGIGTLHQVDGRAIDLGRKIVHLLYELAKKPIAKNLVYHVDPGQEAVISFKGFNLDGAKLKITITSLPDNGELYQLSQVFSQYGYEPKREPQPITTVPTVITGSMNRAVFLRSIYGGPSLNSKYAEFRYTVSNANGETSAEAIVVITTNDALVTSTFDTGVENWSIVSNGVGQPVHQPISRGGLLSYYIYGLDKVIQRREDGDDGMRWYFLAPSKFLGNQWASYGGTLEFVLSSAEGSFDASNLNLQGRGNFVVIECNTCAQNAGVRLAMPLSKTFSYDGSTTQFRLPLNERAGWVKDPKNVLLTWQQPSQCEMVRVLSAISSLQILGDFTRGHESVALDTVSIKHGQGIPRACYTS</sequence>
<evidence type="ECO:0000256" key="2">
    <source>
        <dbReference type="ARBA" id="ARBA00022737"/>
    </source>
</evidence>
<dbReference type="PROSITE" id="PS51115">
    <property type="entry name" value="LAMININ_IVA"/>
    <property type="match status" value="1"/>
</dbReference>
<keyword evidence="1" id="KW-0732">Signal</keyword>
<organism evidence="6 7">
    <name type="scientific">Pythium oligandrum</name>
    <name type="common">Mycoparasitic fungus</name>
    <dbReference type="NCBI Taxonomy" id="41045"/>
    <lineage>
        <taxon>Eukaryota</taxon>
        <taxon>Sar</taxon>
        <taxon>Stramenopiles</taxon>
        <taxon>Oomycota</taxon>
        <taxon>Peronosporomycetes</taxon>
        <taxon>Pythiales</taxon>
        <taxon>Pythiaceae</taxon>
        <taxon>Pythium</taxon>
    </lineage>
</organism>
<evidence type="ECO:0000256" key="4">
    <source>
        <dbReference type="ARBA" id="ARBA00023180"/>
    </source>
</evidence>
<reference evidence="6" key="1">
    <citation type="submission" date="2019-03" db="EMBL/GenBank/DDBJ databases">
        <title>Long read genome sequence of the mycoparasitic Pythium oligandrum ATCC 38472 isolated from sugarbeet rhizosphere.</title>
        <authorList>
            <person name="Gaulin E."/>
        </authorList>
    </citation>
    <scope>NUCLEOTIDE SEQUENCE</scope>
    <source>
        <strain evidence="6">ATCC 38472_TT</strain>
    </source>
</reference>
<accession>A0A8K1CJD0</accession>
<proteinExistence type="predicted"/>
<protein>
    <recommendedName>
        <fullName evidence="5">Laminin IV type A domain-containing protein</fullName>
    </recommendedName>
</protein>
<dbReference type="SMART" id="SM00281">
    <property type="entry name" value="LamB"/>
    <property type="match status" value="1"/>
</dbReference>
<keyword evidence="4" id="KW-0325">Glycoprotein</keyword>
<dbReference type="Proteomes" id="UP000794436">
    <property type="component" value="Unassembled WGS sequence"/>
</dbReference>
<dbReference type="InterPro" id="IPR000034">
    <property type="entry name" value="Laminin_IV"/>
</dbReference>
<evidence type="ECO:0000313" key="6">
    <source>
        <dbReference type="EMBL" id="TMW63770.1"/>
    </source>
</evidence>
<dbReference type="AlphaFoldDB" id="A0A8K1CJD0"/>
<feature type="domain" description="Laminin IV type A" evidence="5">
    <location>
        <begin position="228"/>
        <end position="426"/>
    </location>
</feature>
<gene>
    <name evidence="6" type="ORF">Poli38472_002711</name>
</gene>
<keyword evidence="2" id="KW-0677">Repeat</keyword>
<evidence type="ECO:0000256" key="1">
    <source>
        <dbReference type="ARBA" id="ARBA00022729"/>
    </source>
</evidence>
<evidence type="ECO:0000313" key="7">
    <source>
        <dbReference type="Proteomes" id="UP000794436"/>
    </source>
</evidence>
<evidence type="ECO:0000259" key="5">
    <source>
        <dbReference type="PROSITE" id="PS51115"/>
    </source>
</evidence>
<keyword evidence="7" id="KW-1185">Reference proteome</keyword>
<dbReference type="Pfam" id="PF00052">
    <property type="entry name" value="Laminin_B"/>
    <property type="match status" value="1"/>
</dbReference>
<dbReference type="OrthoDB" id="430826at2759"/>
<keyword evidence="3" id="KW-1015">Disulfide bond</keyword>